<protein>
    <submittedName>
        <fullName evidence="6">Helicase sen1</fullName>
    </submittedName>
</protein>
<keyword evidence="5" id="KW-1185">Reference proteome</keyword>
<keyword evidence="1" id="KW-0175">Coiled coil</keyword>
<dbReference type="InterPro" id="IPR047187">
    <property type="entry name" value="SF1_C_Upf1"/>
</dbReference>
<dbReference type="InterPro" id="IPR041679">
    <property type="entry name" value="DNA2/NAM7-like_C"/>
</dbReference>
<evidence type="ECO:0000313" key="6">
    <source>
        <dbReference type="RefSeq" id="XP_015187685.1"/>
    </source>
</evidence>
<sequence>MKRENNDNHDEDINRIDDTEIIISLSDSEDEDNKWLDRLSRSQLLNDTISSNNEINRSIETMKNEPLDTNIIDKDIQKIKKIFNINDSSNKLSANIKAEKDNRTEEDKKGTNKNIKDKDKKIKQYKSKNKLHATKKDAPDISCNVRRSEVDHGGTSNKEQEDVNNKSSHSLKEKQNVINNSTNNNVLKHSLLSKEKITIARKRLQIIDPPHMPVKKKRQIINDINTTKIVEEKQHDNLHVKKKKESRTLSSQKSNFLQCNKKLLQTPLSKEEKKKIAENRKNKLRKIAVEDKKETNIKPLKNPISKPIAKVSLKTRSDFLIDDIQSNTGNTINKSTKRKCPENKQYANNSNLRKNNNTLPSIFSFKIKKITTSNVNDINNAQLNKINEATEKNKNIESTAINNLKDESNKNIVRIQKENCSPNRRETTQLKKKMKSVSFKTIPEIHEYEIESSNILKKLVGKDAPIPVDKLSSKKLGDTNYSKLETFFLRIFFWNPIWLEEQRRLNRRPPILKDNEIHPTLTYYKSYNDYYKIAEPLLLLEIWSGITKEFEEMEGNSIRPTVMCSTIEKSLKSTHIPSVNLCLSTLSVQVLITKEHFLRNAYPNYGDLVVFEYVRNEKGKHMFHKVFAYVTNMNNIIITPFTEYNKDLENYVKNPYALLTYTLMTRNVADNFVVKRIQRIRTVTYLRSNIRMIQAIQYLPQSPLMNLILYPLIEAFRLPEVDIHVSKSFIKDTLNTKQLEAVCKVTNAVFQKEPKICLIQGPPGTGKSRVIINIITKILYGNNGYQNNKSPLRILVCAPSNAAIDEIVLRLLAIRATIKEKRFKMVRIGRPEVMHTTVKDISLTELGKRDVKRMTANYSSKNLPIDSFDEEKKLLEARINALKCEITYSQKIDETYRQHLKLKLLDMNAKYELLKNHKSMDDMSTNELTNFRRVAERRILEGADIITCTLSSCYTNQMESIFGGNREKISVCIVDEATQCCEAENLIPLLLGVNKLILVGDPNQLPATIISQQAKKYGLDQSLFFRIQNAFQRMKDNPIIMLNTQYRMAYAISYWPNKFFYGGKLKNDISKEQKFPFHNYRIFNISSNQNDDKFSNTNEAEFVSNLILCMMVNFNFEKWESNISIGVLTPYNNQKRLILEKFNGKILTVPDSIQKRFTIEINTIDRFQGQERDIILMSCVRSNGIGFLSDPQRLCVALTRARHCLVLCGNFTTFMVRLLIF</sequence>
<accession>A0ABM1J5E7</accession>
<dbReference type="PANTHER" id="PTHR10887:SF495">
    <property type="entry name" value="HELICASE SENATAXIN ISOFORM X1-RELATED"/>
    <property type="match status" value="1"/>
</dbReference>
<reference evidence="6" key="1">
    <citation type="submission" date="2025-08" db="UniProtKB">
        <authorList>
            <consortium name="RefSeq"/>
        </authorList>
    </citation>
    <scope>IDENTIFICATION</scope>
    <source>
        <tissue evidence="6">Whole body</tissue>
    </source>
</reference>
<evidence type="ECO:0000256" key="1">
    <source>
        <dbReference type="SAM" id="Coils"/>
    </source>
</evidence>
<name>A0ABM1J5E7_POLDO</name>
<dbReference type="CDD" id="cd18042">
    <property type="entry name" value="DEXXQc_SETX"/>
    <property type="match status" value="1"/>
</dbReference>
<evidence type="ECO:0000259" key="4">
    <source>
        <dbReference type="Pfam" id="PF13087"/>
    </source>
</evidence>
<dbReference type="Pfam" id="PF13086">
    <property type="entry name" value="AAA_11"/>
    <property type="match status" value="1"/>
</dbReference>
<feature type="region of interest" description="Disordered" evidence="2">
    <location>
        <begin position="94"/>
        <end position="181"/>
    </location>
</feature>
<dbReference type="PANTHER" id="PTHR10887">
    <property type="entry name" value="DNA2/NAM7 HELICASE FAMILY"/>
    <property type="match status" value="1"/>
</dbReference>
<keyword evidence="6" id="KW-0378">Hydrolase</keyword>
<keyword evidence="6" id="KW-0347">Helicase</keyword>
<keyword evidence="6" id="KW-0547">Nucleotide-binding</keyword>
<dbReference type="InterPro" id="IPR045055">
    <property type="entry name" value="DNA2/NAM7-like"/>
</dbReference>
<feature type="domain" description="DNA2/NAM7 helicase-like C-terminal" evidence="4">
    <location>
        <begin position="1019"/>
        <end position="1210"/>
    </location>
</feature>
<feature type="coiled-coil region" evidence="1">
    <location>
        <begin position="379"/>
        <end position="407"/>
    </location>
</feature>
<evidence type="ECO:0000259" key="3">
    <source>
        <dbReference type="Pfam" id="PF13086"/>
    </source>
</evidence>
<dbReference type="GeneID" id="107072345"/>
<keyword evidence="6" id="KW-0067">ATP-binding</keyword>
<feature type="compositionally biased region" description="Basic and acidic residues" evidence="2">
    <location>
        <begin position="97"/>
        <end position="122"/>
    </location>
</feature>
<feature type="compositionally biased region" description="Basic and acidic residues" evidence="2">
    <location>
        <begin position="146"/>
        <end position="175"/>
    </location>
</feature>
<feature type="compositionally biased region" description="Basic residues" evidence="2">
    <location>
        <begin position="123"/>
        <end position="133"/>
    </location>
</feature>
<dbReference type="Gene3D" id="3.40.50.300">
    <property type="entry name" value="P-loop containing nucleotide triphosphate hydrolases"/>
    <property type="match status" value="2"/>
</dbReference>
<organism evidence="5 6">
    <name type="scientific">Polistes dominula</name>
    <name type="common">European paper wasp</name>
    <name type="synonym">Vespa dominula</name>
    <dbReference type="NCBI Taxonomy" id="743375"/>
    <lineage>
        <taxon>Eukaryota</taxon>
        <taxon>Metazoa</taxon>
        <taxon>Ecdysozoa</taxon>
        <taxon>Arthropoda</taxon>
        <taxon>Hexapoda</taxon>
        <taxon>Insecta</taxon>
        <taxon>Pterygota</taxon>
        <taxon>Neoptera</taxon>
        <taxon>Endopterygota</taxon>
        <taxon>Hymenoptera</taxon>
        <taxon>Apocrita</taxon>
        <taxon>Aculeata</taxon>
        <taxon>Vespoidea</taxon>
        <taxon>Vespidae</taxon>
        <taxon>Polistinae</taxon>
        <taxon>Polistini</taxon>
        <taxon>Polistes</taxon>
    </lineage>
</organism>
<evidence type="ECO:0000313" key="5">
    <source>
        <dbReference type="Proteomes" id="UP000694924"/>
    </source>
</evidence>
<dbReference type="SUPFAM" id="SSF52540">
    <property type="entry name" value="P-loop containing nucleoside triphosphate hydrolases"/>
    <property type="match status" value="1"/>
</dbReference>
<dbReference type="RefSeq" id="XP_015187685.1">
    <property type="nucleotide sequence ID" value="XM_015332199.1"/>
</dbReference>
<dbReference type="CDD" id="cd18808">
    <property type="entry name" value="SF1_C_Upf1"/>
    <property type="match status" value="1"/>
</dbReference>
<dbReference type="InterPro" id="IPR041677">
    <property type="entry name" value="DNA2/NAM7_AAA_11"/>
</dbReference>
<proteinExistence type="predicted"/>
<dbReference type="Proteomes" id="UP000694924">
    <property type="component" value="Unplaced"/>
</dbReference>
<gene>
    <name evidence="6" type="primary">LOC107072345</name>
</gene>
<dbReference type="Pfam" id="PF13087">
    <property type="entry name" value="AAA_12"/>
    <property type="match status" value="1"/>
</dbReference>
<dbReference type="InterPro" id="IPR027417">
    <property type="entry name" value="P-loop_NTPase"/>
</dbReference>
<dbReference type="GO" id="GO:0004386">
    <property type="term" value="F:helicase activity"/>
    <property type="evidence" value="ECO:0007669"/>
    <property type="project" value="UniProtKB-KW"/>
</dbReference>
<evidence type="ECO:0000256" key="2">
    <source>
        <dbReference type="SAM" id="MobiDB-lite"/>
    </source>
</evidence>
<feature type="domain" description="DNA2/NAM7 helicase helicase" evidence="3">
    <location>
        <begin position="734"/>
        <end position="1012"/>
    </location>
</feature>